<dbReference type="PROSITE" id="PS00444">
    <property type="entry name" value="POLYPRENYL_SYNTHASE_2"/>
    <property type="match status" value="1"/>
</dbReference>
<dbReference type="SUPFAM" id="SSF48576">
    <property type="entry name" value="Terpenoid synthases"/>
    <property type="match status" value="1"/>
</dbReference>
<dbReference type="CDD" id="cd00685">
    <property type="entry name" value="Trans_IPPS_HT"/>
    <property type="match status" value="1"/>
</dbReference>
<reference evidence="4" key="1">
    <citation type="submission" date="2021-04" db="EMBL/GenBank/DDBJ databases">
        <title>Genome based classification of Actinospica acidithermotolerans sp. nov., an actinobacterium isolated from an Indonesian hot spring.</title>
        <authorList>
            <person name="Kusuma A.B."/>
            <person name="Putra K.E."/>
            <person name="Nafisah S."/>
            <person name="Loh J."/>
            <person name="Nouioui I."/>
            <person name="Goodfellow M."/>
        </authorList>
    </citation>
    <scope>NUCLEOTIDE SEQUENCE</scope>
    <source>
        <strain evidence="4">MGRD01-02</strain>
    </source>
</reference>
<dbReference type="Proteomes" id="UP000676325">
    <property type="component" value="Unassembled WGS sequence"/>
</dbReference>
<evidence type="ECO:0000313" key="5">
    <source>
        <dbReference type="Proteomes" id="UP000676325"/>
    </source>
</evidence>
<dbReference type="PANTHER" id="PTHR12001">
    <property type="entry name" value="GERANYLGERANYL PYROPHOSPHATE SYNTHASE"/>
    <property type="match status" value="1"/>
</dbReference>
<name>A0A941IHE6_9ACTN</name>
<dbReference type="InterPro" id="IPR008949">
    <property type="entry name" value="Isoprenoid_synthase_dom_sf"/>
</dbReference>
<evidence type="ECO:0000256" key="2">
    <source>
        <dbReference type="ARBA" id="ARBA00022842"/>
    </source>
</evidence>
<keyword evidence="1" id="KW-0479">Metal-binding</keyword>
<dbReference type="Pfam" id="PF00348">
    <property type="entry name" value="polyprenyl_synt"/>
    <property type="match status" value="1"/>
</dbReference>
<keyword evidence="5" id="KW-1185">Reference proteome</keyword>
<dbReference type="GO" id="GO:0008299">
    <property type="term" value="P:isoprenoid biosynthetic process"/>
    <property type="evidence" value="ECO:0007669"/>
    <property type="project" value="InterPro"/>
</dbReference>
<protein>
    <submittedName>
        <fullName evidence="4">Polyprenyl synthetase family protein</fullName>
    </submittedName>
</protein>
<dbReference type="Gene3D" id="1.10.600.10">
    <property type="entry name" value="Farnesyl Diphosphate Synthase"/>
    <property type="match status" value="1"/>
</dbReference>
<evidence type="ECO:0000256" key="1">
    <source>
        <dbReference type="ARBA" id="ARBA00022723"/>
    </source>
</evidence>
<sequence length="345" mass="36621">MTETQADTAERTAAEILTETKKLVDPEIERRLEGLHPRMRGIARYHFGWQDAQGRPDPHGSGGKALRPALAVLGARAAGAAGDEPAVIDAAVAVELIHNFSLLHDDIMDGDRTRRHRPTAWTVFGENQTLLAGCALQTLAFEVLAERSPSAVPALGAMVQELIAGQSEDLELAGNESATVEQCLLMEQGKTASLLSASASLGAQAYGAGPEKVRLLAEYGHHLGMAFQLVDDMLGIWGETDTTGKPVAADLAARKRSAPVVAALSAGSEASGELRAVLAQPGELSAADLVRAADLVERAGGRAWSRERADLHTRESLARLDRLAPPPSALADLAEVTRFLLSRTW</sequence>
<dbReference type="EMBL" id="JAGSOH010000028">
    <property type="protein sequence ID" value="MBR7827129.1"/>
    <property type="molecule type" value="Genomic_DNA"/>
</dbReference>
<keyword evidence="3" id="KW-0808">Transferase</keyword>
<comment type="similarity">
    <text evidence="3">Belongs to the FPP/GGPP synthase family.</text>
</comment>
<dbReference type="InterPro" id="IPR000092">
    <property type="entry name" value="Polyprenyl_synt"/>
</dbReference>
<gene>
    <name evidence="4" type="ORF">KDK95_12500</name>
</gene>
<dbReference type="PANTHER" id="PTHR12001:SF86">
    <property type="entry name" value="GERANYLGERANYL DIPHOSPHATE SYNTHASE"/>
    <property type="match status" value="1"/>
</dbReference>
<keyword evidence="2" id="KW-0460">Magnesium</keyword>
<dbReference type="GO" id="GO:0046872">
    <property type="term" value="F:metal ion binding"/>
    <property type="evidence" value="ECO:0007669"/>
    <property type="project" value="UniProtKB-KW"/>
</dbReference>
<comment type="caution">
    <text evidence="4">The sequence shown here is derived from an EMBL/GenBank/DDBJ whole genome shotgun (WGS) entry which is preliminary data.</text>
</comment>
<dbReference type="PROSITE" id="PS00723">
    <property type="entry name" value="POLYPRENYL_SYNTHASE_1"/>
    <property type="match status" value="1"/>
</dbReference>
<dbReference type="SFLD" id="SFLDS00005">
    <property type="entry name" value="Isoprenoid_Synthase_Type_I"/>
    <property type="match status" value="1"/>
</dbReference>
<proteinExistence type="inferred from homology"/>
<dbReference type="InterPro" id="IPR033749">
    <property type="entry name" value="Polyprenyl_synt_CS"/>
</dbReference>
<dbReference type="AlphaFoldDB" id="A0A941IHE6"/>
<dbReference type="GO" id="GO:0004659">
    <property type="term" value="F:prenyltransferase activity"/>
    <property type="evidence" value="ECO:0007669"/>
    <property type="project" value="InterPro"/>
</dbReference>
<evidence type="ECO:0000313" key="4">
    <source>
        <dbReference type="EMBL" id="MBR7827129.1"/>
    </source>
</evidence>
<accession>A0A941IHE6</accession>
<organism evidence="4 5">
    <name type="scientific">Actinospica acidithermotolerans</name>
    <dbReference type="NCBI Taxonomy" id="2828514"/>
    <lineage>
        <taxon>Bacteria</taxon>
        <taxon>Bacillati</taxon>
        <taxon>Actinomycetota</taxon>
        <taxon>Actinomycetes</taxon>
        <taxon>Catenulisporales</taxon>
        <taxon>Actinospicaceae</taxon>
        <taxon>Actinospica</taxon>
    </lineage>
</organism>
<dbReference type="RefSeq" id="WP_212518274.1">
    <property type="nucleotide sequence ID" value="NZ_JAGSOH010000028.1"/>
</dbReference>
<evidence type="ECO:0000256" key="3">
    <source>
        <dbReference type="RuleBase" id="RU004466"/>
    </source>
</evidence>